<feature type="transmembrane region" description="Helical" evidence="6">
    <location>
        <begin position="524"/>
        <end position="548"/>
    </location>
</feature>
<evidence type="ECO:0000313" key="9">
    <source>
        <dbReference type="Proteomes" id="UP001597180"/>
    </source>
</evidence>
<dbReference type="PANTHER" id="PTHR46795:SF3">
    <property type="entry name" value="ABC TRANSPORTER PERMEASE"/>
    <property type="match status" value="1"/>
</dbReference>
<dbReference type="Proteomes" id="UP001597180">
    <property type="component" value="Unassembled WGS sequence"/>
</dbReference>
<evidence type="ECO:0000256" key="2">
    <source>
        <dbReference type="ARBA" id="ARBA00022475"/>
    </source>
</evidence>
<feature type="transmembrane region" description="Helical" evidence="6">
    <location>
        <begin position="583"/>
        <end position="606"/>
    </location>
</feature>
<feature type="transmembrane region" description="Helical" evidence="6">
    <location>
        <begin position="201"/>
        <end position="223"/>
    </location>
</feature>
<feature type="transmembrane region" description="Helical" evidence="6">
    <location>
        <begin position="104"/>
        <end position="137"/>
    </location>
</feature>
<dbReference type="RefSeq" id="WP_345589085.1">
    <property type="nucleotide sequence ID" value="NZ_BAABJG010000015.1"/>
</dbReference>
<protein>
    <submittedName>
        <fullName evidence="8">FtsX-like permease family protein</fullName>
    </submittedName>
</protein>
<dbReference type="PIRSF" id="PIRSF018968">
    <property type="entry name" value="ABC_permease_BceB"/>
    <property type="match status" value="1"/>
</dbReference>
<feature type="domain" description="ABC3 transporter permease C-terminal" evidence="7">
    <location>
        <begin position="64"/>
        <end position="179"/>
    </location>
</feature>
<dbReference type="InterPro" id="IPR027022">
    <property type="entry name" value="ABC_permease_BceB-typ"/>
</dbReference>
<evidence type="ECO:0000313" key="8">
    <source>
        <dbReference type="EMBL" id="MFD1223071.1"/>
    </source>
</evidence>
<proteinExistence type="inferred from homology"/>
<feature type="transmembrane region" description="Helical" evidence="6">
    <location>
        <begin position="291"/>
        <end position="312"/>
    </location>
</feature>
<dbReference type="EMBL" id="JBHTLU010000031">
    <property type="protein sequence ID" value="MFD1223071.1"/>
    <property type="molecule type" value="Genomic_DNA"/>
</dbReference>
<comment type="caution">
    <text evidence="8">The sequence shown here is derived from an EMBL/GenBank/DDBJ whole genome shotgun (WGS) entry which is preliminary data.</text>
</comment>
<gene>
    <name evidence="8" type="ORF">ACFQ4B_23405</name>
</gene>
<feature type="transmembrane region" description="Helical" evidence="6">
    <location>
        <begin position="612"/>
        <end position="638"/>
    </location>
</feature>
<keyword evidence="5 6" id="KW-0472">Membrane</keyword>
<keyword evidence="3 6" id="KW-0812">Transmembrane</keyword>
<sequence length="646" mass="71997">MTRLTLYELVIRSMRKNIKHYYLYFFALIFSTSLYFVFATLQYDSSIIRLASTDVNFSASFQAAGILLLVIVAVFIIYANSIFLNRRSKEIGLYQLIGLTKRGVARILIIENIVLGVGALLIGLGAGALVTRLFLLILMKLLGIEEVISVNFSGQALVQTAIVYGALIVLTSIQMLRIVYRSTLLQLFHAEKQGEHPHKPKTVTAAILAILGIALIAFGYYLSGHMLNDMLFLNMLGVLFSTIMGTYLLFRVTISWLFYQFRRSANGHLGLKNSLSLAPLMHRMKANANSLTLITVLSAMTLTMVAMAYSLYFSAETDTRLSLPYDYVFENSGVDAKSFGEELKREGIPFVHRPVDAVRVLGTVRDTVNGPDGDSQKRMLFLPAEQLLEAGAAIQSPGQGEAVLYDGRARLNWNQRVSNRNYPLDIELGTGGGKPTLQLTGLVDKFAMNYNVYGDQLVVTESILKKLREELQGLPEVEAVRFDTFQVPDRGERAKASALFAKYIPKDKFMPDFYTQFKAALQSFGLYIFISGFLGLVFLIATGSILYFKQMTEAEQEKRSFVTLRQLGFDVQDIMKGVVRKQLFVFAIPLLIGLLHSVFAVKAASILVLSNIVVPSAIAMGVYALIYFVFAALTIGYYKRMVKLAM</sequence>
<reference evidence="9" key="1">
    <citation type="journal article" date="2019" name="Int. J. Syst. Evol. Microbiol.">
        <title>The Global Catalogue of Microorganisms (GCM) 10K type strain sequencing project: providing services to taxonomists for standard genome sequencing and annotation.</title>
        <authorList>
            <consortium name="The Broad Institute Genomics Platform"/>
            <consortium name="The Broad Institute Genome Sequencing Center for Infectious Disease"/>
            <person name="Wu L."/>
            <person name="Ma J."/>
        </authorList>
    </citation>
    <scope>NUCLEOTIDE SEQUENCE [LARGE SCALE GENOMIC DNA]</scope>
    <source>
        <strain evidence="9">CCUG 53270</strain>
    </source>
</reference>
<dbReference type="PANTHER" id="PTHR46795">
    <property type="entry name" value="ABC TRANSPORTER PERMEASE-RELATED-RELATED"/>
    <property type="match status" value="1"/>
</dbReference>
<evidence type="ECO:0000256" key="5">
    <source>
        <dbReference type="ARBA" id="ARBA00023136"/>
    </source>
</evidence>
<feature type="transmembrane region" description="Helical" evidence="6">
    <location>
        <begin position="21"/>
        <end position="41"/>
    </location>
</feature>
<evidence type="ECO:0000259" key="7">
    <source>
        <dbReference type="Pfam" id="PF02687"/>
    </source>
</evidence>
<comment type="similarity">
    <text evidence="6">Belongs to the ABC-4 integral membrane protein family.</text>
</comment>
<name>A0ABW3URQ7_9BACL</name>
<evidence type="ECO:0000256" key="6">
    <source>
        <dbReference type="PIRNR" id="PIRNR018968"/>
    </source>
</evidence>
<dbReference type="InterPro" id="IPR003838">
    <property type="entry name" value="ABC3_permease_C"/>
</dbReference>
<feature type="transmembrane region" description="Helical" evidence="6">
    <location>
        <begin position="235"/>
        <end position="259"/>
    </location>
</feature>
<feature type="transmembrane region" description="Helical" evidence="6">
    <location>
        <begin position="61"/>
        <end position="83"/>
    </location>
</feature>
<keyword evidence="2 6" id="KW-1003">Cell membrane</keyword>
<feature type="transmembrane region" description="Helical" evidence="6">
    <location>
        <begin position="157"/>
        <end position="180"/>
    </location>
</feature>
<dbReference type="Pfam" id="PF02687">
    <property type="entry name" value="FtsX"/>
    <property type="match status" value="2"/>
</dbReference>
<keyword evidence="4 6" id="KW-1133">Transmembrane helix</keyword>
<evidence type="ECO:0000256" key="1">
    <source>
        <dbReference type="ARBA" id="ARBA00004651"/>
    </source>
</evidence>
<keyword evidence="9" id="KW-1185">Reference proteome</keyword>
<comment type="subcellular location">
    <subcellularLocation>
        <location evidence="1 6">Cell membrane</location>
        <topology evidence="1 6">Multi-pass membrane protein</topology>
    </subcellularLocation>
</comment>
<dbReference type="InterPro" id="IPR052536">
    <property type="entry name" value="ABC-4_Integral_Memb_Prot"/>
</dbReference>
<accession>A0ABW3URQ7</accession>
<keyword evidence="6" id="KW-0813">Transport</keyword>
<organism evidence="8 9">
    <name type="scientific">Paenibacillus vulneris</name>
    <dbReference type="NCBI Taxonomy" id="1133364"/>
    <lineage>
        <taxon>Bacteria</taxon>
        <taxon>Bacillati</taxon>
        <taxon>Bacillota</taxon>
        <taxon>Bacilli</taxon>
        <taxon>Bacillales</taxon>
        <taxon>Paenibacillaceae</taxon>
        <taxon>Paenibacillus</taxon>
    </lineage>
</organism>
<feature type="domain" description="ABC3 transporter permease C-terminal" evidence="7">
    <location>
        <begin position="533"/>
        <end position="633"/>
    </location>
</feature>
<evidence type="ECO:0000256" key="3">
    <source>
        <dbReference type="ARBA" id="ARBA00022692"/>
    </source>
</evidence>
<evidence type="ECO:0000256" key="4">
    <source>
        <dbReference type="ARBA" id="ARBA00022989"/>
    </source>
</evidence>